<dbReference type="Proteomes" id="UP001276840">
    <property type="component" value="Unassembled WGS sequence"/>
</dbReference>
<proteinExistence type="predicted"/>
<name>A0ABU4ZMN7_9HYPH</name>
<reference evidence="1 2" key="1">
    <citation type="submission" date="2023-08" db="EMBL/GenBank/DDBJ databases">
        <title>Implementing the SeqCode for naming new Mesorhizobium species isolated from Vachellia karroo root nodules.</title>
        <authorList>
            <person name="Van Lill M."/>
        </authorList>
    </citation>
    <scope>NUCLEOTIDE SEQUENCE [LARGE SCALE GENOMIC DNA]</scope>
    <source>
        <strain evidence="1 2">MSK 1335</strain>
    </source>
</reference>
<protein>
    <recommendedName>
        <fullName evidence="3">Transcriptional regulator</fullName>
    </recommendedName>
</protein>
<evidence type="ECO:0000313" key="2">
    <source>
        <dbReference type="Proteomes" id="UP001276840"/>
    </source>
</evidence>
<evidence type="ECO:0000313" key="1">
    <source>
        <dbReference type="EMBL" id="MDX8526654.1"/>
    </source>
</evidence>
<dbReference type="EMBL" id="JAVIJF010000014">
    <property type="protein sequence ID" value="MDX8526654.1"/>
    <property type="molecule type" value="Genomic_DNA"/>
</dbReference>
<dbReference type="RefSeq" id="WP_320234608.1">
    <property type="nucleotide sequence ID" value="NZ_JAVIJF010000014.1"/>
</dbReference>
<organism evidence="1 2">
    <name type="scientific">Mesorhizobium montanum</name>
    <dbReference type="NCBI Taxonomy" id="3072323"/>
    <lineage>
        <taxon>Bacteria</taxon>
        <taxon>Pseudomonadati</taxon>
        <taxon>Pseudomonadota</taxon>
        <taxon>Alphaproteobacteria</taxon>
        <taxon>Hyphomicrobiales</taxon>
        <taxon>Phyllobacteriaceae</taxon>
        <taxon>Mesorhizobium</taxon>
    </lineage>
</organism>
<keyword evidence="2" id="KW-1185">Reference proteome</keyword>
<comment type="caution">
    <text evidence="1">The sequence shown here is derived from an EMBL/GenBank/DDBJ whole genome shotgun (WGS) entry which is preliminary data.</text>
</comment>
<sequence>MKNDGISYPPRGLSREESARYVGVGSTLFDEMVADGRMPKPKRINSRAVWDRVALDIAFTSLPDKDNGLRELLERSRRDEQKK</sequence>
<evidence type="ECO:0008006" key="3">
    <source>
        <dbReference type="Google" id="ProtNLM"/>
    </source>
</evidence>
<gene>
    <name evidence="1" type="ORF">RFM68_19325</name>
</gene>
<accession>A0ABU4ZMN7</accession>